<dbReference type="AlphaFoldDB" id="A0AAE0A8K9"/>
<protein>
    <recommendedName>
        <fullName evidence="1">HAT C-terminal dimerisation domain-containing protein</fullName>
    </recommendedName>
</protein>
<evidence type="ECO:0000259" key="1">
    <source>
        <dbReference type="Pfam" id="PF05699"/>
    </source>
</evidence>
<keyword evidence="3" id="KW-1185">Reference proteome</keyword>
<accession>A0AAE0A8K9</accession>
<comment type="caution">
    <text evidence="2">The sequence shown here is derived from an EMBL/GenBank/DDBJ whole genome shotgun (WGS) entry which is preliminary data.</text>
</comment>
<dbReference type="InterPro" id="IPR008906">
    <property type="entry name" value="HATC_C_dom"/>
</dbReference>
<dbReference type="GO" id="GO:0046983">
    <property type="term" value="F:protein dimerization activity"/>
    <property type="evidence" value="ECO:0007669"/>
    <property type="project" value="InterPro"/>
</dbReference>
<reference evidence="2" key="1">
    <citation type="journal article" date="2023" name="Plant J.">
        <title>Genome sequences and population genomics provide insights into the demographic history, inbreeding, and mutation load of two 'living fossil' tree species of Dipteronia.</title>
        <authorList>
            <person name="Feng Y."/>
            <person name="Comes H.P."/>
            <person name="Chen J."/>
            <person name="Zhu S."/>
            <person name="Lu R."/>
            <person name="Zhang X."/>
            <person name="Li P."/>
            <person name="Qiu J."/>
            <person name="Olsen K.M."/>
            <person name="Qiu Y."/>
        </authorList>
    </citation>
    <scope>NUCLEOTIDE SEQUENCE</scope>
    <source>
        <strain evidence="2">NBL</strain>
    </source>
</reference>
<dbReference type="PANTHER" id="PTHR23272:SF161">
    <property type="entry name" value="ZINC FINGER BED DOMAIN-CONTAINING PROTEIN RICESLEEPER 1-LIKE"/>
    <property type="match status" value="1"/>
</dbReference>
<gene>
    <name evidence="2" type="ORF">Dsin_019715</name>
</gene>
<dbReference type="EMBL" id="JANJYJ010000006">
    <property type="protein sequence ID" value="KAK3205669.1"/>
    <property type="molecule type" value="Genomic_DNA"/>
</dbReference>
<dbReference type="Pfam" id="PF05699">
    <property type="entry name" value="Dimer_Tnp_hAT"/>
    <property type="match status" value="1"/>
</dbReference>
<name>A0AAE0A8K9_9ROSI</name>
<evidence type="ECO:0000313" key="3">
    <source>
        <dbReference type="Proteomes" id="UP001281410"/>
    </source>
</evidence>
<dbReference type="Proteomes" id="UP001281410">
    <property type="component" value="Unassembled WGS sequence"/>
</dbReference>
<proteinExistence type="predicted"/>
<sequence length="139" mass="15955">MSVSQHQPTFDGTGTTSTFKLKGLGDRLFFQRAKKLRTSSSSSYVSIYELDRYLETSHKFFEDSEFSIQVWWKDHEQIFQILAINAKQILGTPVSTVAMEQDFSAGGNILEPRRSVMCPQPLEAYACVDDWTKAKYRQQ</sequence>
<feature type="domain" description="HAT C-terminal dimerisation" evidence="1">
    <location>
        <begin position="49"/>
        <end position="131"/>
    </location>
</feature>
<dbReference type="PANTHER" id="PTHR23272">
    <property type="entry name" value="BED FINGER-RELATED"/>
    <property type="match status" value="1"/>
</dbReference>
<dbReference type="SUPFAM" id="SSF53098">
    <property type="entry name" value="Ribonuclease H-like"/>
    <property type="match status" value="1"/>
</dbReference>
<organism evidence="2 3">
    <name type="scientific">Dipteronia sinensis</name>
    <dbReference type="NCBI Taxonomy" id="43782"/>
    <lineage>
        <taxon>Eukaryota</taxon>
        <taxon>Viridiplantae</taxon>
        <taxon>Streptophyta</taxon>
        <taxon>Embryophyta</taxon>
        <taxon>Tracheophyta</taxon>
        <taxon>Spermatophyta</taxon>
        <taxon>Magnoliopsida</taxon>
        <taxon>eudicotyledons</taxon>
        <taxon>Gunneridae</taxon>
        <taxon>Pentapetalae</taxon>
        <taxon>rosids</taxon>
        <taxon>malvids</taxon>
        <taxon>Sapindales</taxon>
        <taxon>Sapindaceae</taxon>
        <taxon>Hippocastanoideae</taxon>
        <taxon>Acereae</taxon>
        <taxon>Dipteronia</taxon>
    </lineage>
</organism>
<evidence type="ECO:0000313" key="2">
    <source>
        <dbReference type="EMBL" id="KAK3205669.1"/>
    </source>
</evidence>
<dbReference type="InterPro" id="IPR012337">
    <property type="entry name" value="RNaseH-like_sf"/>
</dbReference>